<reference evidence="1" key="1">
    <citation type="submission" date="2014-09" db="EMBL/GenBank/DDBJ databases">
        <authorList>
            <person name="Magalhaes I.L.F."/>
            <person name="Oliveira U."/>
            <person name="Santos F.R."/>
            <person name="Vidigal T.H.D.A."/>
            <person name="Brescovit A.D."/>
            <person name="Santos A.J."/>
        </authorList>
    </citation>
    <scope>NUCLEOTIDE SEQUENCE</scope>
    <source>
        <tissue evidence="1">Shoot tissue taken approximately 20 cm above the soil surface</tissue>
    </source>
</reference>
<name>A0A0A8Z7R6_ARUDO</name>
<dbReference type="AlphaFoldDB" id="A0A0A8Z7R6"/>
<accession>A0A0A8Z7R6</accession>
<evidence type="ECO:0000313" key="1">
    <source>
        <dbReference type="EMBL" id="JAD33698.1"/>
    </source>
</evidence>
<proteinExistence type="predicted"/>
<reference evidence="1" key="2">
    <citation type="journal article" date="2015" name="Data Brief">
        <title>Shoot transcriptome of the giant reed, Arundo donax.</title>
        <authorList>
            <person name="Barrero R.A."/>
            <person name="Guerrero F.D."/>
            <person name="Moolhuijzen P."/>
            <person name="Goolsby J.A."/>
            <person name="Tidwell J."/>
            <person name="Bellgard S.E."/>
            <person name="Bellgard M.I."/>
        </authorList>
    </citation>
    <scope>NUCLEOTIDE SEQUENCE</scope>
    <source>
        <tissue evidence="1">Shoot tissue taken approximately 20 cm above the soil surface</tissue>
    </source>
</reference>
<sequence length="33" mass="4000">MLYYQRMASSSHYMFTFFSLIHLCSDPIFMLCD</sequence>
<protein>
    <submittedName>
        <fullName evidence="1">Uncharacterized protein</fullName>
    </submittedName>
</protein>
<organism evidence="1">
    <name type="scientific">Arundo donax</name>
    <name type="common">Giant reed</name>
    <name type="synonym">Donax arundinaceus</name>
    <dbReference type="NCBI Taxonomy" id="35708"/>
    <lineage>
        <taxon>Eukaryota</taxon>
        <taxon>Viridiplantae</taxon>
        <taxon>Streptophyta</taxon>
        <taxon>Embryophyta</taxon>
        <taxon>Tracheophyta</taxon>
        <taxon>Spermatophyta</taxon>
        <taxon>Magnoliopsida</taxon>
        <taxon>Liliopsida</taxon>
        <taxon>Poales</taxon>
        <taxon>Poaceae</taxon>
        <taxon>PACMAD clade</taxon>
        <taxon>Arundinoideae</taxon>
        <taxon>Arundineae</taxon>
        <taxon>Arundo</taxon>
    </lineage>
</organism>
<dbReference type="EMBL" id="GBRH01264197">
    <property type="protein sequence ID" value="JAD33698.1"/>
    <property type="molecule type" value="Transcribed_RNA"/>
</dbReference>